<dbReference type="GO" id="GO:0016301">
    <property type="term" value="F:kinase activity"/>
    <property type="evidence" value="ECO:0007669"/>
    <property type="project" value="UniProtKB-KW"/>
</dbReference>
<proteinExistence type="predicted"/>
<keyword evidence="4" id="KW-1185">Reference proteome</keyword>
<evidence type="ECO:0000256" key="1">
    <source>
        <dbReference type="SAM" id="MobiDB-lite"/>
    </source>
</evidence>
<dbReference type="AlphaFoldDB" id="A0A542X974"/>
<feature type="domain" description="Aminoglycoside phosphotransferase" evidence="2">
    <location>
        <begin position="22"/>
        <end position="243"/>
    </location>
</feature>
<dbReference type="Proteomes" id="UP000318336">
    <property type="component" value="Unassembled WGS sequence"/>
</dbReference>
<name>A0A542X974_9MICO</name>
<evidence type="ECO:0000313" key="4">
    <source>
        <dbReference type="Proteomes" id="UP000318336"/>
    </source>
</evidence>
<dbReference type="Gene3D" id="3.90.1200.10">
    <property type="match status" value="1"/>
</dbReference>
<gene>
    <name evidence="3" type="ORF">FB554_0512</name>
</gene>
<feature type="region of interest" description="Disordered" evidence="1">
    <location>
        <begin position="291"/>
        <end position="428"/>
    </location>
</feature>
<dbReference type="InterPro" id="IPR011009">
    <property type="entry name" value="Kinase-like_dom_sf"/>
</dbReference>
<accession>A0A542X974</accession>
<evidence type="ECO:0000313" key="3">
    <source>
        <dbReference type="EMBL" id="TQL32388.1"/>
    </source>
</evidence>
<keyword evidence="3" id="KW-0418">Kinase</keyword>
<reference evidence="3 4" key="1">
    <citation type="submission" date="2019-06" db="EMBL/GenBank/DDBJ databases">
        <title>Sequencing the genomes of 1000 actinobacteria strains.</title>
        <authorList>
            <person name="Klenk H.-P."/>
        </authorList>
    </citation>
    <scope>NUCLEOTIDE SEQUENCE [LARGE SCALE GENOMIC DNA]</scope>
    <source>
        <strain evidence="3 4">DSM 24617</strain>
    </source>
</reference>
<sequence>MLAALADAAVPGLRPIEVEGQPVRSGAPYQCVDVTGEDGKRWTVRASLTTAAGAAVDSSSALARLLRPRLEVALPEVAGVARTSDDSIVAVYPQLPGQALSFRDLQARSPLARSLGTVIAQLHDLDPAVYDEAGLPTYDAEAVRARRLGDLDRAAATGHVPTGLLARWERAMEGVTLWHFPTVPTHGTLDETDVLVDGEQVTALDGWQSAAVSDPAADFALLFLGAAPDAFDTVVESYAQARRERPDQHLERRIRLAAELRLMADLMDARAVGDEHLVARCTRALRRLDEQTALDDSLTPPPPGRRPAPAAVSEEVDPDDIESVDEHPSTDDEETLEIPVAGPDGRPAGAASEEGDEGGTVAADGTGDQESVEARQSDASADDVTSVGHGDDDVVGDEDVATDDNRDDASTGGGTGTGTDGPQAADHR</sequence>
<feature type="compositionally biased region" description="Acidic residues" evidence="1">
    <location>
        <begin position="314"/>
        <end position="323"/>
    </location>
</feature>
<organism evidence="3 4">
    <name type="scientific">Barrientosiimonas humi</name>
    <dbReference type="NCBI Taxonomy" id="999931"/>
    <lineage>
        <taxon>Bacteria</taxon>
        <taxon>Bacillati</taxon>
        <taxon>Actinomycetota</taxon>
        <taxon>Actinomycetes</taxon>
        <taxon>Micrococcales</taxon>
        <taxon>Dermacoccaceae</taxon>
        <taxon>Barrientosiimonas</taxon>
    </lineage>
</organism>
<keyword evidence="3" id="KW-0808">Transferase</keyword>
<dbReference type="InterPro" id="IPR002575">
    <property type="entry name" value="Aminoglycoside_PTrfase"/>
</dbReference>
<protein>
    <submittedName>
        <fullName evidence="3">Aminoglycoside phosphotransferase (APT) family kinase protein</fullName>
    </submittedName>
</protein>
<dbReference type="Pfam" id="PF01636">
    <property type="entry name" value="APH"/>
    <property type="match status" value="1"/>
</dbReference>
<comment type="caution">
    <text evidence="3">The sequence shown here is derived from an EMBL/GenBank/DDBJ whole genome shotgun (WGS) entry which is preliminary data.</text>
</comment>
<dbReference type="SUPFAM" id="SSF56112">
    <property type="entry name" value="Protein kinase-like (PK-like)"/>
    <property type="match status" value="1"/>
</dbReference>
<dbReference type="EMBL" id="VFOK01000001">
    <property type="protein sequence ID" value="TQL32388.1"/>
    <property type="molecule type" value="Genomic_DNA"/>
</dbReference>
<evidence type="ECO:0000259" key="2">
    <source>
        <dbReference type="Pfam" id="PF01636"/>
    </source>
</evidence>
<feature type="compositionally biased region" description="Acidic residues" evidence="1">
    <location>
        <begin position="393"/>
        <end position="402"/>
    </location>
</feature>